<accession>A0ABR3FAX3</accession>
<dbReference type="SUPFAM" id="SSF52047">
    <property type="entry name" value="RNI-like"/>
    <property type="match status" value="1"/>
</dbReference>
<dbReference type="Gene3D" id="3.80.10.10">
    <property type="entry name" value="Ribonuclease Inhibitor"/>
    <property type="match status" value="1"/>
</dbReference>
<keyword evidence="3" id="KW-1185">Reference proteome</keyword>
<protein>
    <recommendedName>
        <fullName evidence="1">F-box domain-containing protein</fullName>
    </recommendedName>
</protein>
<gene>
    <name evidence="2" type="ORF">V5O48_009515</name>
</gene>
<dbReference type="Proteomes" id="UP001465976">
    <property type="component" value="Unassembled WGS sequence"/>
</dbReference>
<dbReference type="Gene3D" id="1.20.1280.50">
    <property type="match status" value="1"/>
</dbReference>
<evidence type="ECO:0000259" key="1">
    <source>
        <dbReference type="Pfam" id="PF12937"/>
    </source>
</evidence>
<evidence type="ECO:0000313" key="3">
    <source>
        <dbReference type="Proteomes" id="UP001465976"/>
    </source>
</evidence>
<organism evidence="2 3">
    <name type="scientific">Marasmius crinis-equi</name>
    <dbReference type="NCBI Taxonomy" id="585013"/>
    <lineage>
        <taxon>Eukaryota</taxon>
        <taxon>Fungi</taxon>
        <taxon>Dikarya</taxon>
        <taxon>Basidiomycota</taxon>
        <taxon>Agaricomycotina</taxon>
        <taxon>Agaricomycetes</taxon>
        <taxon>Agaricomycetidae</taxon>
        <taxon>Agaricales</taxon>
        <taxon>Marasmiineae</taxon>
        <taxon>Marasmiaceae</taxon>
        <taxon>Marasmius</taxon>
    </lineage>
</organism>
<proteinExistence type="predicted"/>
<dbReference type="InterPro" id="IPR032675">
    <property type="entry name" value="LRR_dom_sf"/>
</dbReference>
<dbReference type="PANTHER" id="PTHR38926">
    <property type="entry name" value="F-BOX DOMAIN CONTAINING PROTEIN, EXPRESSED"/>
    <property type="match status" value="1"/>
</dbReference>
<dbReference type="PANTHER" id="PTHR38926:SF5">
    <property type="entry name" value="F-BOX AND LEUCINE-RICH REPEAT PROTEIN 6"/>
    <property type="match status" value="1"/>
</dbReference>
<evidence type="ECO:0000313" key="2">
    <source>
        <dbReference type="EMBL" id="KAL0572446.1"/>
    </source>
</evidence>
<dbReference type="InterPro" id="IPR001810">
    <property type="entry name" value="F-box_dom"/>
</dbReference>
<dbReference type="Pfam" id="PF12937">
    <property type="entry name" value="F-box-like"/>
    <property type="match status" value="1"/>
</dbReference>
<dbReference type="EMBL" id="JBAHYK010000629">
    <property type="protein sequence ID" value="KAL0572446.1"/>
    <property type="molecule type" value="Genomic_DNA"/>
</dbReference>
<name>A0ABR3FAX3_9AGAR</name>
<reference evidence="2 3" key="1">
    <citation type="submission" date="2024-02" db="EMBL/GenBank/DDBJ databases">
        <title>A draft genome for the cacao thread blight pathogen Marasmius crinis-equi.</title>
        <authorList>
            <person name="Cohen S.P."/>
            <person name="Baruah I.K."/>
            <person name="Amoako-Attah I."/>
            <person name="Bukari Y."/>
            <person name="Meinhardt L.W."/>
            <person name="Bailey B.A."/>
        </authorList>
    </citation>
    <scope>NUCLEOTIDE SEQUENCE [LARGE SCALE GENOMIC DNA]</scope>
    <source>
        <strain evidence="2 3">GH-76</strain>
    </source>
</reference>
<sequence length="565" mass="62193">MENDGVSSAASTHNPAIICRECHFDFAASQNRIQGPPAGIYSQLSRRNACPSSQEEALVKGGMAEAKAQMSLVGDKITRLQAKIAALEAEKLRIGGIVEEYRSILRPVLRLPPELLSRIFSLASEKPATYDSRRPSSSLNPSKPPWVLSQVCQSWRALALDTPSLWSSVSFNFIPNRGSTLRAQSHRLQLQLQRSANHPLNITATTSTSNHTAIDRLLFPLCSSSPTWRHLSIELNDELFSPGLAPISGRLQALESLHLHFITSVRQDLGWFQFAPRLTRLSFSGDHRLGSSEDRHPRPNHTKLPFHQITHYSWQDEEGDISGIARGNLFAFSVRTLPLLLNVQSCRLIIHPDSIRNYIHNRNKGSLMATLQHLNELEVRVIGGGTGTHEVLSYITAPSLRRLTLSSSGPDQSALTDLFTNPETLTYLSISMIEMPPHDFRTVLARLTTLTDLSFGVVGGITDDYLSLFLSAQSQGSSHLPIVPNLRNLSLLATPNIESSYSEDILLGMLEARMGPEPGVGSAASQSYSRLFSVNLDKPVEGEAASQHLDELRVEGLRVGISGEE</sequence>
<comment type="caution">
    <text evidence="2">The sequence shown here is derived from an EMBL/GenBank/DDBJ whole genome shotgun (WGS) entry which is preliminary data.</text>
</comment>
<feature type="domain" description="F-box" evidence="1">
    <location>
        <begin position="109"/>
        <end position="171"/>
    </location>
</feature>